<evidence type="ECO:0000256" key="1">
    <source>
        <dbReference type="ARBA" id="ARBA00006484"/>
    </source>
</evidence>
<dbReference type="InterPro" id="IPR020904">
    <property type="entry name" value="Sc_DH/Rdtase_CS"/>
</dbReference>
<keyword evidence="4" id="KW-1185">Reference proteome</keyword>
<dbReference type="PRINTS" id="PR00081">
    <property type="entry name" value="GDHRDH"/>
</dbReference>
<organism evidence="3 4">
    <name type="scientific">Paraburkholderia franconis</name>
    <dbReference type="NCBI Taxonomy" id="2654983"/>
    <lineage>
        <taxon>Bacteria</taxon>
        <taxon>Pseudomonadati</taxon>
        <taxon>Pseudomonadota</taxon>
        <taxon>Betaproteobacteria</taxon>
        <taxon>Burkholderiales</taxon>
        <taxon>Burkholderiaceae</taxon>
        <taxon>Paraburkholderia</taxon>
    </lineage>
</organism>
<dbReference type="EC" id="1.1.1.47" evidence="3"/>
<evidence type="ECO:0000313" key="3">
    <source>
        <dbReference type="EMBL" id="MPW22539.1"/>
    </source>
</evidence>
<dbReference type="PRINTS" id="PR00080">
    <property type="entry name" value="SDRFAMILY"/>
</dbReference>
<protein>
    <submittedName>
        <fullName evidence="3">Glucose 1-dehydrogenase</fullName>
        <ecNumber evidence="3">1.1.1.47</ecNumber>
    </submittedName>
</protein>
<name>A0A7X1NIG5_9BURK</name>
<dbReference type="PROSITE" id="PS00061">
    <property type="entry name" value="ADH_SHORT"/>
    <property type="match status" value="1"/>
</dbReference>
<dbReference type="Pfam" id="PF13561">
    <property type="entry name" value="adh_short_C2"/>
    <property type="match status" value="1"/>
</dbReference>
<dbReference type="Proteomes" id="UP000484381">
    <property type="component" value="Unassembled WGS sequence"/>
</dbReference>
<proteinExistence type="inferred from homology"/>
<dbReference type="SUPFAM" id="SSF51735">
    <property type="entry name" value="NAD(P)-binding Rossmann-fold domains"/>
    <property type="match status" value="1"/>
</dbReference>
<dbReference type="GO" id="GO:0030497">
    <property type="term" value="P:fatty acid elongation"/>
    <property type="evidence" value="ECO:0007669"/>
    <property type="project" value="TreeGrafter"/>
</dbReference>
<dbReference type="NCBIfam" id="NF005559">
    <property type="entry name" value="PRK07231.1"/>
    <property type="match status" value="1"/>
</dbReference>
<keyword evidence="3" id="KW-0560">Oxidoreductase</keyword>
<comment type="caution">
    <text evidence="3">The sequence shown here is derived from an EMBL/GenBank/DDBJ whole genome shotgun (WGS) entry which is preliminary data.</text>
</comment>
<dbReference type="PANTHER" id="PTHR42760:SF40">
    <property type="entry name" value="3-OXOACYL-[ACYL-CARRIER-PROTEIN] REDUCTASE, CHLOROPLASTIC"/>
    <property type="match status" value="1"/>
</dbReference>
<accession>A0A7X1NIG5</accession>
<dbReference type="Gene3D" id="3.40.50.720">
    <property type="entry name" value="NAD(P)-binding Rossmann-like Domain"/>
    <property type="match status" value="1"/>
</dbReference>
<sequence length="286" mass="30128">MVALHAPYIFAGASRWRAHDPPRRTAVAPQEGRKMTNEIPVAIVTGAASGIGEASAVLLADRGHRVAIADLREEPATAAAEKIRARGGDAIAVKVDVADEASVKAMMETVIDHWSRLDVLVNSAGLESAKPFLDITLEEFHRVIEVNTTGTWLCCQHAIARMLEQKRGAIVNLSSIAGQKGGGMLGTAAYATSKGAVIAMTKSLAKEFAKSGIRVNAVAPAFTLTDFVRRQLDTKPPGFIDTIYAATPMGRGAQPEEIAAVIAFLASPEASFVTGHVYNADGGTAI</sequence>
<dbReference type="FunFam" id="3.40.50.720:FF:000084">
    <property type="entry name" value="Short-chain dehydrogenase reductase"/>
    <property type="match status" value="1"/>
</dbReference>
<reference evidence="3 4" key="1">
    <citation type="submission" date="2019-10" db="EMBL/GenBank/DDBJ databases">
        <title>Paraburkholderia sp. isolated from nodules of Mimosa pudica from Brazilian Atlantic Forest soils.</title>
        <authorList>
            <person name="Paulitsch F."/>
            <person name="Hungria M."/>
            <person name="Dall'Agnol R."/>
        </authorList>
    </citation>
    <scope>NUCLEOTIDE SEQUENCE [LARGE SCALE GENOMIC DNA]</scope>
    <source>
        <strain evidence="3 4">CNPSo 3157</strain>
    </source>
</reference>
<dbReference type="InterPro" id="IPR002347">
    <property type="entry name" value="SDR_fam"/>
</dbReference>
<dbReference type="SMART" id="SM00822">
    <property type="entry name" value="PKS_KR"/>
    <property type="match status" value="1"/>
</dbReference>
<dbReference type="PANTHER" id="PTHR42760">
    <property type="entry name" value="SHORT-CHAIN DEHYDROGENASES/REDUCTASES FAMILY MEMBER"/>
    <property type="match status" value="1"/>
</dbReference>
<dbReference type="AlphaFoldDB" id="A0A7X1NIG5"/>
<dbReference type="GO" id="GO:0047936">
    <property type="term" value="F:glucose 1-dehydrogenase [NAD(P)+] activity"/>
    <property type="evidence" value="ECO:0007669"/>
    <property type="project" value="UniProtKB-EC"/>
</dbReference>
<gene>
    <name evidence="3" type="ORF">GCT13_38415</name>
</gene>
<dbReference type="InterPro" id="IPR036291">
    <property type="entry name" value="NAD(P)-bd_dom_sf"/>
</dbReference>
<dbReference type="InterPro" id="IPR057326">
    <property type="entry name" value="KR_dom"/>
</dbReference>
<feature type="domain" description="Ketoreductase" evidence="2">
    <location>
        <begin position="40"/>
        <end position="221"/>
    </location>
</feature>
<evidence type="ECO:0000259" key="2">
    <source>
        <dbReference type="SMART" id="SM00822"/>
    </source>
</evidence>
<comment type="similarity">
    <text evidence="1">Belongs to the short-chain dehydrogenases/reductases (SDR) family.</text>
</comment>
<evidence type="ECO:0000313" key="4">
    <source>
        <dbReference type="Proteomes" id="UP000484381"/>
    </source>
</evidence>
<dbReference type="EMBL" id="WHNP01000069">
    <property type="protein sequence ID" value="MPW22539.1"/>
    <property type="molecule type" value="Genomic_DNA"/>
</dbReference>